<evidence type="ECO:0000256" key="2">
    <source>
        <dbReference type="HAMAP-Rule" id="MF_00296"/>
    </source>
</evidence>
<dbReference type="GO" id="GO:0005737">
    <property type="term" value="C:cytoplasm"/>
    <property type="evidence" value="ECO:0007669"/>
    <property type="project" value="UniProtKB-SubCell"/>
</dbReference>
<dbReference type="InterPro" id="IPR000073">
    <property type="entry name" value="AB_hydrolase_1"/>
</dbReference>
<dbReference type="GO" id="GO:0004414">
    <property type="term" value="F:homoserine O-acetyltransferase activity"/>
    <property type="evidence" value="ECO:0007669"/>
    <property type="project" value="TreeGrafter"/>
</dbReference>
<dbReference type="EC" id="2.3.1.-" evidence="2"/>
<dbReference type="Gene3D" id="3.40.50.1820">
    <property type="entry name" value="alpha/beta hydrolase"/>
    <property type="match status" value="1"/>
</dbReference>
<organism evidence="6 7">
    <name type="scientific">Aliidiomarina sanyensis</name>
    <dbReference type="NCBI Taxonomy" id="1249555"/>
    <lineage>
        <taxon>Bacteria</taxon>
        <taxon>Pseudomonadati</taxon>
        <taxon>Pseudomonadota</taxon>
        <taxon>Gammaproteobacteria</taxon>
        <taxon>Alteromonadales</taxon>
        <taxon>Idiomarinaceae</taxon>
        <taxon>Aliidiomarina</taxon>
    </lineage>
</organism>
<comment type="subunit">
    <text evidence="2">Homodimer.</text>
</comment>
<evidence type="ECO:0000256" key="3">
    <source>
        <dbReference type="PIRSR" id="PIRSR000443-1"/>
    </source>
</evidence>
<reference evidence="6 7" key="1">
    <citation type="journal article" date="2011" name="Front. Microbiol.">
        <title>Genomic signatures of strain selection and enhancement in Bacillus atrophaeus var. globigii, a historical biowarfare simulant.</title>
        <authorList>
            <person name="Gibbons H.S."/>
            <person name="Broomall S.M."/>
            <person name="McNew L.A."/>
            <person name="Daligault H."/>
            <person name="Chapman C."/>
            <person name="Bruce D."/>
            <person name="Karavis M."/>
            <person name="Krepps M."/>
            <person name="McGregor P.A."/>
            <person name="Hong C."/>
            <person name="Park K.H."/>
            <person name="Akmal A."/>
            <person name="Feldman A."/>
            <person name="Lin J.S."/>
            <person name="Chang W.E."/>
            <person name="Higgs B.W."/>
            <person name="Demirev P."/>
            <person name="Lindquist J."/>
            <person name="Liem A."/>
            <person name="Fochler E."/>
            <person name="Read T.D."/>
            <person name="Tapia R."/>
            <person name="Johnson S."/>
            <person name="Bishop-Lilly K.A."/>
            <person name="Detter C."/>
            <person name="Han C."/>
            <person name="Sozhamannan S."/>
            <person name="Rosenzweig C.N."/>
            <person name="Skowronski E.W."/>
        </authorList>
    </citation>
    <scope>NUCLEOTIDE SEQUENCE [LARGE SCALE GENOMIC DNA]</scope>
    <source>
        <strain evidence="6 7">GYP-17</strain>
    </source>
</reference>
<dbReference type="InterPro" id="IPR008220">
    <property type="entry name" value="HAT_MetX-like"/>
</dbReference>
<dbReference type="Proteomes" id="UP000288405">
    <property type="component" value="Unassembled WGS sequence"/>
</dbReference>
<dbReference type="InterPro" id="IPR029058">
    <property type="entry name" value="AB_hydrolase_fold"/>
</dbReference>
<keyword evidence="2" id="KW-0028">Amino-acid biosynthesis</keyword>
<comment type="caution">
    <text evidence="2">Lacks conserved residue(s) required for the propagation of feature annotation.</text>
</comment>
<comment type="subcellular location">
    <subcellularLocation>
        <location evidence="2">Cytoplasm</location>
    </subcellularLocation>
</comment>
<dbReference type="RefSeq" id="WP_126777065.1">
    <property type="nucleotide sequence ID" value="NZ_PIPM01000007.1"/>
</dbReference>
<keyword evidence="1 2" id="KW-0808">Transferase</keyword>
<proteinExistence type="inferred from homology"/>
<evidence type="ECO:0000313" key="6">
    <source>
        <dbReference type="EMBL" id="RUO32681.1"/>
    </source>
</evidence>
<comment type="similarity">
    <text evidence="2">Belongs to the AB hydrolase superfamily. MetX family.</text>
</comment>
<feature type="domain" description="AB hydrolase-1" evidence="5">
    <location>
        <begin position="149"/>
        <end position="377"/>
    </location>
</feature>
<dbReference type="OrthoDB" id="9800754at2"/>
<keyword evidence="7" id="KW-1185">Reference proteome</keyword>
<dbReference type="PIRSF" id="PIRSF000443">
    <property type="entry name" value="Homoser_Ac_trans"/>
    <property type="match status" value="1"/>
</dbReference>
<feature type="active site" evidence="3">
    <location>
        <position position="377"/>
    </location>
</feature>
<dbReference type="NCBIfam" id="NF005262">
    <property type="entry name" value="PRK06765.1"/>
    <property type="match status" value="1"/>
</dbReference>
<feature type="active site" description="Nucleophile" evidence="3">
    <location>
        <position position="181"/>
    </location>
</feature>
<comment type="caution">
    <text evidence="6">The sequence shown here is derived from an EMBL/GenBank/DDBJ whole genome shotgun (WGS) entry which is preliminary data.</text>
</comment>
<evidence type="ECO:0000313" key="7">
    <source>
        <dbReference type="Proteomes" id="UP000288405"/>
    </source>
</evidence>
<keyword evidence="2" id="KW-0012">Acyltransferase</keyword>
<dbReference type="PANTHER" id="PTHR32268:SF11">
    <property type="entry name" value="HOMOSERINE O-ACETYLTRANSFERASE"/>
    <property type="match status" value="1"/>
</dbReference>
<evidence type="ECO:0000256" key="1">
    <source>
        <dbReference type="ARBA" id="ARBA00022679"/>
    </source>
</evidence>
<evidence type="ECO:0000259" key="5">
    <source>
        <dbReference type="Pfam" id="PF00561"/>
    </source>
</evidence>
<dbReference type="PANTHER" id="PTHR32268">
    <property type="entry name" value="HOMOSERINE O-ACETYLTRANSFERASE"/>
    <property type="match status" value="1"/>
</dbReference>
<keyword evidence="4" id="KW-0732">Signal</keyword>
<name>A0A432WG15_9GAMM</name>
<accession>A0A432WG15</accession>
<dbReference type="GO" id="GO:0009086">
    <property type="term" value="P:methionine biosynthetic process"/>
    <property type="evidence" value="ECO:0007669"/>
    <property type="project" value="TreeGrafter"/>
</dbReference>
<dbReference type="Pfam" id="PF00561">
    <property type="entry name" value="Abhydrolase_1"/>
    <property type="match status" value="1"/>
</dbReference>
<dbReference type="SUPFAM" id="SSF53474">
    <property type="entry name" value="alpha/beta-Hydrolases"/>
    <property type="match status" value="1"/>
</dbReference>
<feature type="signal peptide" evidence="4">
    <location>
        <begin position="1"/>
        <end position="26"/>
    </location>
</feature>
<evidence type="ECO:0000256" key="4">
    <source>
        <dbReference type="SAM" id="SignalP"/>
    </source>
</evidence>
<feature type="chain" id="PRO_5019532213" description="Probable acyltransferase" evidence="4">
    <location>
        <begin position="27"/>
        <end position="400"/>
    </location>
</feature>
<feature type="active site" evidence="2 3">
    <location>
        <position position="344"/>
    </location>
</feature>
<gene>
    <name evidence="6" type="ORF">CWE11_07855</name>
</gene>
<dbReference type="GO" id="GO:0009092">
    <property type="term" value="P:homoserine metabolic process"/>
    <property type="evidence" value="ECO:0007669"/>
    <property type="project" value="TreeGrafter"/>
</dbReference>
<dbReference type="Gene3D" id="1.10.1740.110">
    <property type="match status" value="1"/>
</dbReference>
<sequence length="400" mass="44094">MNLGSKYLLGCFLIAALSATISVSHAESLPLVEKKEFVTTNFKTFGGQVIPEVRVGWESYGELNDDKSNVILVTHFFSGNSHAAGRYTEEDPQPGYWDAIIGPGKAIDTNRFFVLSVDTLVNQEPHNPRVITTGPASINPETGRRYGLDFPVVTIRDFVNVQKLLLDELGIERIHAVIGASMGSLQALDWAAAYPERVERMISVIGMGAADPWTIATLQLWANPILNDPNWNGGDYYDAEPPRAGVEQALGMVTLTAMHPLIVNQLYGASTPREAAPLENIRNDFLVIEQLQAAARMRATYADANHILYLVRANQLFMAGYQDTLREGLANVQARSLFIPSSNDLLLQPYLARDAHETLIDLGKESTYLELAGPWGHLDGVFGITEQAEAISRFLRDELP</sequence>
<dbReference type="AlphaFoldDB" id="A0A432WG15"/>
<protein>
    <recommendedName>
        <fullName evidence="2">Probable acyltransferase</fullName>
        <ecNumber evidence="2">2.3.1.-</ecNumber>
    </recommendedName>
</protein>
<dbReference type="EMBL" id="PIPM01000007">
    <property type="protein sequence ID" value="RUO32681.1"/>
    <property type="molecule type" value="Genomic_DNA"/>
</dbReference>
<keyword evidence="2" id="KW-0963">Cytoplasm</keyword>
<dbReference type="HAMAP" id="MF_00296">
    <property type="entry name" value="MetX_acyltransf"/>
    <property type="match status" value="1"/>
</dbReference>